<dbReference type="Gene3D" id="3.40.710.10">
    <property type="entry name" value="DD-peptidase/beta-lactamase superfamily"/>
    <property type="match status" value="1"/>
</dbReference>
<evidence type="ECO:0000256" key="13">
    <source>
        <dbReference type="ARBA" id="ARBA00049902"/>
    </source>
</evidence>
<evidence type="ECO:0000256" key="12">
    <source>
        <dbReference type="ARBA" id="ARBA00034000"/>
    </source>
</evidence>
<keyword evidence="15" id="KW-0812">Transmembrane</keyword>
<evidence type="ECO:0000256" key="5">
    <source>
        <dbReference type="ARBA" id="ARBA00022676"/>
    </source>
</evidence>
<dbReference type="GO" id="GO:0030288">
    <property type="term" value="C:outer membrane-bounded periplasmic space"/>
    <property type="evidence" value="ECO:0007669"/>
    <property type="project" value="TreeGrafter"/>
</dbReference>
<dbReference type="GO" id="GO:0071555">
    <property type="term" value="P:cell wall organization"/>
    <property type="evidence" value="ECO:0007669"/>
    <property type="project" value="UniProtKB-KW"/>
</dbReference>
<keyword evidence="11" id="KW-0961">Cell wall biogenesis/degradation</keyword>
<feature type="transmembrane region" description="Helical" evidence="15">
    <location>
        <begin position="20"/>
        <end position="44"/>
    </location>
</feature>
<dbReference type="PANTHER" id="PTHR32282">
    <property type="entry name" value="BINDING PROTEIN TRANSPEPTIDASE, PUTATIVE-RELATED"/>
    <property type="match status" value="1"/>
</dbReference>
<keyword evidence="7" id="KW-0378">Hydrolase</keyword>
<comment type="catalytic activity">
    <reaction evidence="12">
        <text>Preferential cleavage: (Ac)2-L-Lys-D-Ala-|-D-Ala. Also transpeptidation of peptidyl-alanyl moieties that are N-acyl substituents of D-alanine.</text>
        <dbReference type="EC" id="3.4.16.4"/>
    </reaction>
</comment>
<dbReference type="GO" id="GO:0009002">
    <property type="term" value="F:serine-type D-Ala-D-Ala carboxypeptidase activity"/>
    <property type="evidence" value="ECO:0007669"/>
    <property type="project" value="UniProtKB-EC"/>
</dbReference>
<dbReference type="InterPro" id="IPR050396">
    <property type="entry name" value="Glycosyltr_51/Transpeptidase"/>
</dbReference>
<keyword evidence="8" id="KW-0133">Cell shape</keyword>
<dbReference type="RefSeq" id="WP_407989515.1">
    <property type="nucleotide sequence ID" value="NZ_AP035881.2"/>
</dbReference>
<evidence type="ECO:0000259" key="16">
    <source>
        <dbReference type="Pfam" id="PF00905"/>
    </source>
</evidence>
<comment type="similarity">
    <text evidence="2">In the N-terminal section; belongs to the glycosyltransferase 51 family.</text>
</comment>
<keyword evidence="15" id="KW-1133">Transmembrane helix</keyword>
<protein>
    <submittedName>
        <fullName evidence="18">Transglycosylase domain-containing protein</fullName>
    </submittedName>
</protein>
<evidence type="ECO:0000256" key="9">
    <source>
        <dbReference type="ARBA" id="ARBA00022984"/>
    </source>
</evidence>
<dbReference type="SUPFAM" id="SSF56601">
    <property type="entry name" value="beta-lactamase/transpeptidase-like"/>
    <property type="match status" value="1"/>
</dbReference>
<dbReference type="Pfam" id="PF00912">
    <property type="entry name" value="Transgly"/>
    <property type="match status" value="1"/>
</dbReference>
<reference evidence="18" key="1">
    <citation type="submission" date="2024-07" db="EMBL/GenBank/DDBJ databases">
        <title>Complete genome sequences of cellulolytic bacteria, Kitasatospora sp. CMC57 and Streptomyces sp. CMC78, isolated from Japanese agricultural soil.</title>
        <authorList>
            <person name="Hashimoto T."/>
            <person name="Ito M."/>
            <person name="Iwamoto M."/>
            <person name="Fukahori D."/>
            <person name="Shoda T."/>
            <person name="Sakoda M."/>
            <person name="Morohoshi T."/>
            <person name="Mitsuboshi M."/>
            <person name="Nishizawa T."/>
        </authorList>
    </citation>
    <scope>NUCLEOTIDE SEQUENCE</scope>
    <source>
        <strain evidence="18">CMC57</strain>
    </source>
</reference>
<dbReference type="Pfam" id="PF00905">
    <property type="entry name" value="Transpeptidase"/>
    <property type="match status" value="1"/>
</dbReference>
<dbReference type="SUPFAM" id="SSF53955">
    <property type="entry name" value="Lysozyme-like"/>
    <property type="match status" value="1"/>
</dbReference>
<dbReference type="EMBL" id="AP035881">
    <property type="protein sequence ID" value="BFP47132.1"/>
    <property type="molecule type" value="Genomic_DNA"/>
</dbReference>
<feature type="compositionally biased region" description="Gly residues" evidence="14">
    <location>
        <begin position="724"/>
        <end position="745"/>
    </location>
</feature>
<dbReference type="GO" id="GO:0008360">
    <property type="term" value="P:regulation of cell shape"/>
    <property type="evidence" value="ECO:0007669"/>
    <property type="project" value="UniProtKB-KW"/>
</dbReference>
<evidence type="ECO:0000256" key="8">
    <source>
        <dbReference type="ARBA" id="ARBA00022960"/>
    </source>
</evidence>
<dbReference type="PANTHER" id="PTHR32282:SF33">
    <property type="entry name" value="PEPTIDOGLYCAN GLYCOSYLTRANSFERASE"/>
    <property type="match status" value="1"/>
</dbReference>
<evidence type="ECO:0000259" key="17">
    <source>
        <dbReference type="Pfam" id="PF00912"/>
    </source>
</evidence>
<dbReference type="AlphaFoldDB" id="A0AB33JX18"/>
<evidence type="ECO:0000256" key="2">
    <source>
        <dbReference type="ARBA" id="ARBA00007739"/>
    </source>
</evidence>
<keyword evidence="15" id="KW-0472">Membrane</keyword>
<dbReference type="InterPro" id="IPR023346">
    <property type="entry name" value="Lysozyme-like_dom_sf"/>
</dbReference>
<evidence type="ECO:0000256" key="6">
    <source>
        <dbReference type="ARBA" id="ARBA00022679"/>
    </source>
</evidence>
<keyword evidence="9" id="KW-0573">Peptidoglycan synthesis</keyword>
<evidence type="ECO:0000256" key="3">
    <source>
        <dbReference type="ARBA" id="ARBA00022645"/>
    </source>
</evidence>
<evidence type="ECO:0000256" key="15">
    <source>
        <dbReference type="SAM" id="Phobius"/>
    </source>
</evidence>
<name>A0AB33JX18_9ACTN</name>
<evidence type="ECO:0000256" key="10">
    <source>
        <dbReference type="ARBA" id="ARBA00023268"/>
    </source>
</evidence>
<proteinExistence type="inferred from homology"/>
<dbReference type="Gene3D" id="1.10.3810.10">
    <property type="entry name" value="Biosynthetic peptidoglycan transglycosylase-like"/>
    <property type="match status" value="1"/>
</dbReference>
<accession>A0AB33JX18</accession>
<keyword evidence="6" id="KW-0808">Transferase</keyword>
<organism evidence="18">
    <name type="scientific">Kitasatospora sp. CMC57</name>
    <dbReference type="NCBI Taxonomy" id="3231513"/>
    <lineage>
        <taxon>Bacteria</taxon>
        <taxon>Bacillati</taxon>
        <taxon>Actinomycetota</taxon>
        <taxon>Actinomycetes</taxon>
        <taxon>Kitasatosporales</taxon>
        <taxon>Streptomycetaceae</taxon>
        <taxon>Kitasatospora</taxon>
    </lineage>
</organism>
<evidence type="ECO:0000256" key="11">
    <source>
        <dbReference type="ARBA" id="ARBA00023316"/>
    </source>
</evidence>
<dbReference type="InterPro" id="IPR036950">
    <property type="entry name" value="PBP_transglycosylase"/>
</dbReference>
<feature type="domain" description="Glycosyl transferase family 51" evidence="17">
    <location>
        <begin position="78"/>
        <end position="261"/>
    </location>
</feature>
<keyword evidence="10" id="KW-0511">Multifunctional enzyme</keyword>
<evidence type="ECO:0000256" key="14">
    <source>
        <dbReference type="SAM" id="MobiDB-lite"/>
    </source>
</evidence>
<dbReference type="GO" id="GO:0006508">
    <property type="term" value="P:proteolysis"/>
    <property type="evidence" value="ECO:0007669"/>
    <property type="project" value="UniProtKB-KW"/>
</dbReference>
<comment type="similarity">
    <text evidence="1">In the C-terminal section; belongs to the transpeptidase family.</text>
</comment>
<dbReference type="InterPro" id="IPR012338">
    <property type="entry name" value="Beta-lactam/transpept-like"/>
</dbReference>
<evidence type="ECO:0000313" key="18">
    <source>
        <dbReference type="EMBL" id="BFP47132.1"/>
    </source>
</evidence>
<feature type="domain" description="Penicillin-binding protein transpeptidase" evidence="16">
    <location>
        <begin position="363"/>
        <end position="631"/>
    </location>
</feature>
<comment type="catalytic activity">
    <reaction evidence="13">
        <text>[GlcNAc-(1-&gt;4)-Mur2Ac(oyl-L-Ala-gamma-D-Glu-L-Lys-D-Ala-D-Ala)](n)-di-trans,octa-cis-undecaprenyl diphosphate + beta-D-GlcNAc-(1-&gt;4)-Mur2Ac(oyl-L-Ala-gamma-D-Glu-L-Lys-D-Ala-D-Ala)-di-trans,octa-cis-undecaprenyl diphosphate = [GlcNAc-(1-&gt;4)-Mur2Ac(oyl-L-Ala-gamma-D-Glu-L-Lys-D-Ala-D-Ala)](n+1)-di-trans,octa-cis-undecaprenyl diphosphate + di-trans,octa-cis-undecaprenyl diphosphate + H(+)</text>
        <dbReference type="Rhea" id="RHEA:23708"/>
        <dbReference type="Rhea" id="RHEA-COMP:9602"/>
        <dbReference type="Rhea" id="RHEA-COMP:9603"/>
        <dbReference type="ChEBI" id="CHEBI:15378"/>
        <dbReference type="ChEBI" id="CHEBI:58405"/>
        <dbReference type="ChEBI" id="CHEBI:60033"/>
        <dbReference type="ChEBI" id="CHEBI:78435"/>
        <dbReference type="EC" id="2.4.99.28"/>
    </reaction>
</comment>
<keyword evidence="4" id="KW-0645">Protease</keyword>
<dbReference type="FunFam" id="1.10.3810.10:FF:000001">
    <property type="entry name" value="Penicillin-binding protein 1A"/>
    <property type="match status" value="1"/>
</dbReference>
<sequence>MAPQRPAGSPLDKAGLGLKFLGISVLAGVLVAGMALPAIGALGLTAKDTAESFDNVPTDFKAPTLSQASFIYDAKGGLIAKVFDRDRTILTQEQMAPIMRQAQVDIEDARFYEHGAIDLKGVLRAIGKNAESGEATQGASTLTQQYVKNVNVELAGEDKDAFREATKKSLGRKIQELKIAIKLEEDLTKDQILTNYLNITFYGHQAYGVESAANRYFSKSAKDLTIAEAATLAGLVQNPTAYDPLLHPKATQTRRDTVIGKLLENKHITEAQAKEAIATPLNLKYKEPLNGCITAQAGMGFFCDYVRHVVKQDPAFGKSATDRQRLWSQGGLKIYTTIDPEKQAAAYKAVTTKVYPTDSVAAAATMIKPGTGEILAMAQSRPYGIDSKQNQTVINLNADAAMGGGNGFSPGSTFKPILAAAALESGIPITQEYPSQYEIDYPKMTQCSGTWNEKGVKLKNESTSESGPYALKEAMARSVNTYFVQMEADMGLCAVKQMADKLGIKNLASGKPLMEVPSMVLGTQEVSPMVMANAYATFAARGKYCAPIAVKSVVNTAGTQLPVPQANCNQVISETTADGINTLLLGVTEKGTASSLTLDDRRQIAGKTGTTDERYAAWFTGYTPELSTSVWLGGPTVNVSMKSIKIGPTWFSSGVYGATGPGPIWQMAMSQALEGTPKSTFQTVNIPDPQPKPDPSATASPPSGDAAAANGGLIGGNFSLPPGIIGGNGNGAGGNGGNGNGGGRH</sequence>
<evidence type="ECO:0000256" key="4">
    <source>
        <dbReference type="ARBA" id="ARBA00022670"/>
    </source>
</evidence>
<dbReference type="GO" id="GO:0008955">
    <property type="term" value="F:peptidoglycan glycosyltransferase activity"/>
    <property type="evidence" value="ECO:0007669"/>
    <property type="project" value="UniProtKB-EC"/>
</dbReference>
<dbReference type="InterPro" id="IPR001264">
    <property type="entry name" value="Glyco_trans_51"/>
</dbReference>
<evidence type="ECO:0000256" key="1">
    <source>
        <dbReference type="ARBA" id="ARBA00007090"/>
    </source>
</evidence>
<feature type="region of interest" description="Disordered" evidence="14">
    <location>
        <begin position="679"/>
        <end position="745"/>
    </location>
</feature>
<dbReference type="GO" id="GO:0009252">
    <property type="term" value="P:peptidoglycan biosynthetic process"/>
    <property type="evidence" value="ECO:0007669"/>
    <property type="project" value="UniProtKB-KW"/>
</dbReference>
<keyword evidence="3" id="KW-0121">Carboxypeptidase</keyword>
<keyword evidence="5" id="KW-0328">Glycosyltransferase</keyword>
<gene>
    <name evidence="18" type="ORF">KCMC57_35000</name>
</gene>
<dbReference type="GO" id="GO:0008658">
    <property type="term" value="F:penicillin binding"/>
    <property type="evidence" value="ECO:0007669"/>
    <property type="project" value="InterPro"/>
</dbReference>
<evidence type="ECO:0000256" key="7">
    <source>
        <dbReference type="ARBA" id="ARBA00022801"/>
    </source>
</evidence>
<dbReference type="InterPro" id="IPR001460">
    <property type="entry name" value="PCN-bd_Tpept"/>
</dbReference>